<organism evidence="3">
    <name type="scientific">hydrothermal vent metagenome</name>
    <dbReference type="NCBI Taxonomy" id="652676"/>
    <lineage>
        <taxon>unclassified sequences</taxon>
        <taxon>metagenomes</taxon>
        <taxon>ecological metagenomes</taxon>
    </lineage>
</organism>
<dbReference type="GO" id="GO:0009086">
    <property type="term" value="P:methionine biosynthetic process"/>
    <property type="evidence" value="ECO:0007669"/>
    <property type="project" value="TreeGrafter"/>
</dbReference>
<accession>A0A3B0T2W8</accession>
<dbReference type="EMBL" id="UOEI01000638">
    <property type="protein sequence ID" value="VAW08782.1"/>
    <property type="molecule type" value="Genomic_DNA"/>
</dbReference>
<dbReference type="GO" id="GO:0004414">
    <property type="term" value="F:homoserine O-acetyltransferase activity"/>
    <property type="evidence" value="ECO:0007669"/>
    <property type="project" value="UniProtKB-EC"/>
</dbReference>
<reference evidence="3" key="1">
    <citation type="submission" date="2018-06" db="EMBL/GenBank/DDBJ databases">
        <authorList>
            <person name="Zhirakovskaya E."/>
        </authorList>
    </citation>
    <scope>NUCLEOTIDE SEQUENCE</scope>
</reference>
<dbReference type="PANTHER" id="PTHR32268:SF11">
    <property type="entry name" value="HOMOSERINE O-ACETYLTRANSFERASE"/>
    <property type="match status" value="1"/>
</dbReference>
<protein>
    <submittedName>
        <fullName evidence="3">Homoserine O-acetyltransferase</fullName>
        <ecNumber evidence="3">2.3.1.31</ecNumber>
    </submittedName>
</protein>
<dbReference type="InterPro" id="IPR029058">
    <property type="entry name" value="AB_hydrolase_fold"/>
</dbReference>
<dbReference type="InterPro" id="IPR000073">
    <property type="entry name" value="AB_hydrolase_1"/>
</dbReference>
<dbReference type="AlphaFoldDB" id="A0A3B0T2W8"/>
<dbReference type="PANTHER" id="PTHR32268">
    <property type="entry name" value="HOMOSERINE O-ACETYLTRANSFERASE"/>
    <property type="match status" value="1"/>
</dbReference>
<gene>
    <name evidence="3" type="ORF">MNBD_ACTINO01-1264</name>
</gene>
<keyword evidence="1 3" id="KW-0808">Transferase</keyword>
<feature type="domain" description="AB hydrolase-1" evidence="2">
    <location>
        <begin position="51"/>
        <end position="257"/>
    </location>
</feature>
<proteinExistence type="inferred from homology"/>
<evidence type="ECO:0000259" key="2">
    <source>
        <dbReference type="Pfam" id="PF00561"/>
    </source>
</evidence>
<dbReference type="NCBIfam" id="NF001209">
    <property type="entry name" value="PRK00175.1"/>
    <property type="match status" value="1"/>
</dbReference>
<dbReference type="SUPFAM" id="SSF53474">
    <property type="entry name" value="alpha/beta-Hydrolases"/>
    <property type="match status" value="1"/>
</dbReference>
<dbReference type="Gene3D" id="3.40.50.1820">
    <property type="entry name" value="alpha/beta hydrolase"/>
    <property type="match status" value="1"/>
</dbReference>
<name>A0A3B0T2W8_9ZZZZ</name>
<dbReference type="PIRSF" id="PIRSF000443">
    <property type="entry name" value="Homoser_Ac_trans"/>
    <property type="match status" value="1"/>
</dbReference>
<dbReference type="HAMAP" id="MF_00296">
    <property type="entry name" value="MetX_acyltransf"/>
    <property type="match status" value="1"/>
</dbReference>
<dbReference type="Gene3D" id="1.10.1740.110">
    <property type="match status" value="1"/>
</dbReference>
<sequence length="351" mass="38392">MTLESIGTTTTQFFTFGTQNDPFMLKSGESLPEVTIAYETYGELTPGRDNAILVFHALTGSQHSAGYCPSVPGLGDQWTDECQTGWWNLFVGPGKAIDTDRFFVITANYVGGCYGSTGPSSIDPRTAKPYGSSFPNVGFCDTVDANVRLIEHLGIERLHAVIGASTGGVMCLSLATRYPEMVDIVIPIASGAELTGLQTIHNFEQIVAIESDPAFAGGDYYDTETKPDVGLALARMIGHKTFVSLEFLTQRAHAAPPAHSGPGSYQIRNPLESYMWHQGRKFVSRFDANSYLLNMYGWQSFDLVAEAGVENLTELFSRSAKHRYMVFSIDSDVCFYPDEQDKLVTHLKAAG</sequence>
<evidence type="ECO:0000256" key="1">
    <source>
        <dbReference type="ARBA" id="ARBA00022679"/>
    </source>
</evidence>
<feature type="non-terminal residue" evidence="3">
    <location>
        <position position="351"/>
    </location>
</feature>
<dbReference type="InterPro" id="IPR008220">
    <property type="entry name" value="HAT_MetX-like"/>
</dbReference>
<dbReference type="GO" id="GO:0009092">
    <property type="term" value="P:homoserine metabolic process"/>
    <property type="evidence" value="ECO:0007669"/>
    <property type="project" value="TreeGrafter"/>
</dbReference>
<dbReference type="EC" id="2.3.1.31" evidence="3"/>
<dbReference type="Pfam" id="PF00561">
    <property type="entry name" value="Abhydrolase_1"/>
    <property type="match status" value="1"/>
</dbReference>
<dbReference type="NCBIfam" id="TIGR01392">
    <property type="entry name" value="homoserO_Ac_trn"/>
    <property type="match status" value="1"/>
</dbReference>
<evidence type="ECO:0000313" key="3">
    <source>
        <dbReference type="EMBL" id="VAW08782.1"/>
    </source>
</evidence>
<keyword evidence="3" id="KW-0012">Acyltransferase</keyword>